<name>A0AAV9EPU2_ACOCL</name>
<dbReference type="AlphaFoldDB" id="A0AAV9EPU2"/>
<accession>A0AAV9EPU2</accession>
<protein>
    <submittedName>
        <fullName evidence="1">Uncharacterized protein</fullName>
    </submittedName>
</protein>
<evidence type="ECO:0000313" key="2">
    <source>
        <dbReference type="Proteomes" id="UP001180020"/>
    </source>
</evidence>
<comment type="caution">
    <text evidence="1">The sequence shown here is derived from an EMBL/GenBank/DDBJ whole genome shotgun (WGS) entry which is preliminary data.</text>
</comment>
<reference evidence="1" key="2">
    <citation type="submission" date="2023-06" db="EMBL/GenBank/DDBJ databases">
        <authorList>
            <person name="Ma L."/>
            <person name="Liu K.-W."/>
            <person name="Li Z."/>
            <person name="Hsiao Y.-Y."/>
            <person name="Qi Y."/>
            <person name="Fu T."/>
            <person name="Tang G."/>
            <person name="Zhang D."/>
            <person name="Sun W.-H."/>
            <person name="Liu D.-K."/>
            <person name="Li Y."/>
            <person name="Chen G.-Z."/>
            <person name="Liu X.-D."/>
            <person name="Liao X.-Y."/>
            <person name="Jiang Y.-T."/>
            <person name="Yu X."/>
            <person name="Hao Y."/>
            <person name="Huang J."/>
            <person name="Zhao X.-W."/>
            <person name="Ke S."/>
            <person name="Chen Y.-Y."/>
            <person name="Wu W.-L."/>
            <person name="Hsu J.-L."/>
            <person name="Lin Y.-F."/>
            <person name="Huang M.-D."/>
            <person name="Li C.-Y."/>
            <person name="Huang L."/>
            <person name="Wang Z.-W."/>
            <person name="Zhao X."/>
            <person name="Zhong W.-Y."/>
            <person name="Peng D.-H."/>
            <person name="Ahmad S."/>
            <person name="Lan S."/>
            <person name="Zhang J.-S."/>
            <person name="Tsai W.-C."/>
            <person name="Van De Peer Y."/>
            <person name="Liu Z.-J."/>
        </authorList>
    </citation>
    <scope>NUCLEOTIDE SEQUENCE</scope>
    <source>
        <strain evidence="1">CP</strain>
        <tissue evidence="1">Leaves</tissue>
    </source>
</reference>
<sequence length="114" mass="11873">MKGRGGILKVGMEGIGGIEVGMNGIGGSVFGIDDGITGIVGSGGRGGCVGIGKVGTVGIGGMGGACKRWRAAWIELMFIAHIAMRKVKRTYLLEAIVRWEFQEVDEIDCNGFVV</sequence>
<dbReference type="Proteomes" id="UP001180020">
    <property type="component" value="Unassembled WGS sequence"/>
</dbReference>
<gene>
    <name evidence="1" type="ORF">QJS10_CPA06g02132</name>
</gene>
<proteinExistence type="predicted"/>
<dbReference type="EMBL" id="JAUJYO010000006">
    <property type="protein sequence ID" value="KAK1314994.1"/>
    <property type="molecule type" value="Genomic_DNA"/>
</dbReference>
<keyword evidence="2" id="KW-1185">Reference proteome</keyword>
<evidence type="ECO:0000313" key="1">
    <source>
        <dbReference type="EMBL" id="KAK1314994.1"/>
    </source>
</evidence>
<organism evidence="1 2">
    <name type="scientific">Acorus calamus</name>
    <name type="common">Sweet flag</name>
    <dbReference type="NCBI Taxonomy" id="4465"/>
    <lineage>
        <taxon>Eukaryota</taxon>
        <taxon>Viridiplantae</taxon>
        <taxon>Streptophyta</taxon>
        <taxon>Embryophyta</taxon>
        <taxon>Tracheophyta</taxon>
        <taxon>Spermatophyta</taxon>
        <taxon>Magnoliopsida</taxon>
        <taxon>Liliopsida</taxon>
        <taxon>Acoraceae</taxon>
        <taxon>Acorus</taxon>
    </lineage>
</organism>
<reference evidence="1" key="1">
    <citation type="journal article" date="2023" name="Nat. Commun.">
        <title>Diploid and tetraploid genomes of Acorus and the evolution of monocots.</title>
        <authorList>
            <person name="Ma L."/>
            <person name="Liu K.W."/>
            <person name="Li Z."/>
            <person name="Hsiao Y.Y."/>
            <person name="Qi Y."/>
            <person name="Fu T."/>
            <person name="Tang G.D."/>
            <person name="Zhang D."/>
            <person name="Sun W.H."/>
            <person name="Liu D.K."/>
            <person name="Li Y."/>
            <person name="Chen G.Z."/>
            <person name="Liu X.D."/>
            <person name="Liao X.Y."/>
            <person name="Jiang Y.T."/>
            <person name="Yu X."/>
            <person name="Hao Y."/>
            <person name="Huang J."/>
            <person name="Zhao X.W."/>
            <person name="Ke S."/>
            <person name="Chen Y.Y."/>
            <person name="Wu W.L."/>
            <person name="Hsu J.L."/>
            <person name="Lin Y.F."/>
            <person name="Huang M.D."/>
            <person name="Li C.Y."/>
            <person name="Huang L."/>
            <person name="Wang Z.W."/>
            <person name="Zhao X."/>
            <person name="Zhong W.Y."/>
            <person name="Peng D.H."/>
            <person name="Ahmad S."/>
            <person name="Lan S."/>
            <person name="Zhang J.S."/>
            <person name="Tsai W.C."/>
            <person name="Van de Peer Y."/>
            <person name="Liu Z.J."/>
        </authorList>
    </citation>
    <scope>NUCLEOTIDE SEQUENCE</scope>
    <source>
        <strain evidence="1">CP</strain>
    </source>
</reference>